<feature type="compositionally biased region" description="Basic and acidic residues" evidence="1">
    <location>
        <begin position="63"/>
        <end position="80"/>
    </location>
</feature>
<feature type="compositionally biased region" description="Low complexity" evidence="1">
    <location>
        <begin position="149"/>
        <end position="159"/>
    </location>
</feature>
<feature type="compositionally biased region" description="Polar residues" evidence="1">
    <location>
        <begin position="216"/>
        <end position="229"/>
    </location>
</feature>
<dbReference type="Proteomes" id="UP000694385">
    <property type="component" value="Unassembled WGS sequence"/>
</dbReference>
<accession>A0A8C5NX85</accession>
<feature type="compositionally biased region" description="Basic residues" evidence="1">
    <location>
        <begin position="91"/>
        <end position="115"/>
    </location>
</feature>
<proteinExistence type="predicted"/>
<evidence type="ECO:0000313" key="2">
    <source>
        <dbReference type="Ensembl" id="ENSJJAP00000007122.1"/>
    </source>
</evidence>
<name>A0A8C5NX85_JACJA</name>
<sequence>MDTCGVGYVALGEAGPVGNMTVVDSPGQEVLSQLDVKTSSEAPSVEASIEMSLPTPLPEFEDSPDRSRPPDEESLTRLEQQDFSSEMSKVSKPRASKPAGKRGGRTPKGPKRPQQRKPPSAPLVPGLLDQSNPLSAPMPKKRSQKSKGDLLLLKLSKGLDQPESPHPKRPPEDFETPSGERPRRRAAQVVSPPNPGWSRTRDPPASASRVLGLQACATTPGSPSHFSQT</sequence>
<dbReference type="AlphaFoldDB" id="A0A8C5NX85"/>
<reference evidence="2" key="2">
    <citation type="submission" date="2025-09" db="UniProtKB">
        <authorList>
            <consortium name="Ensembl"/>
        </authorList>
    </citation>
    <scope>IDENTIFICATION</scope>
</reference>
<feature type="region of interest" description="Disordered" evidence="1">
    <location>
        <begin position="36"/>
        <end position="229"/>
    </location>
</feature>
<dbReference type="Ensembl" id="ENSJJAT00000013526.1">
    <property type="protein sequence ID" value="ENSJJAP00000007122.1"/>
    <property type="gene ID" value="ENSJJAG00000011503.1"/>
</dbReference>
<keyword evidence="3" id="KW-1185">Reference proteome</keyword>
<organism evidence="2 3">
    <name type="scientific">Jaculus jaculus</name>
    <name type="common">Lesser Egyptian jerboa</name>
    <dbReference type="NCBI Taxonomy" id="51337"/>
    <lineage>
        <taxon>Eukaryota</taxon>
        <taxon>Metazoa</taxon>
        <taxon>Chordata</taxon>
        <taxon>Craniata</taxon>
        <taxon>Vertebrata</taxon>
        <taxon>Euteleostomi</taxon>
        <taxon>Mammalia</taxon>
        <taxon>Eutheria</taxon>
        <taxon>Euarchontoglires</taxon>
        <taxon>Glires</taxon>
        <taxon>Rodentia</taxon>
        <taxon>Myomorpha</taxon>
        <taxon>Dipodoidea</taxon>
        <taxon>Dipodidae</taxon>
        <taxon>Dipodinae</taxon>
        <taxon>Jaculus</taxon>
    </lineage>
</organism>
<evidence type="ECO:0000256" key="1">
    <source>
        <dbReference type="SAM" id="MobiDB-lite"/>
    </source>
</evidence>
<feature type="compositionally biased region" description="Basic and acidic residues" evidence="1">
    <location>
        <begin position="163"/>
        <end position="172"/>
    </location>
</feature>
<evidence type="ECO:0000313" key="3">
    <source>
        <dbReference type="Proteomes" id="UP000694385"/>
    </source>
</evidence>
<dbReference type="GeneTree" id="ENSGT00390000018632"/>
<reference evidence="2" key="1">
    <citation type="submission" date="2025-08" db="UniProtKB">
        <authorList>
            <consortium name="Ensembl"/>
        </authorList>
    </citation>
    <scope>IDENTIFICATION</scope>
</reference>
<gene>
    <name evidence="2" type="primary">Gtf3c2</name>
</gene>
<protein>
    <submittedName>
        <fullName evidence="2">General transcription factor IIIC, polypeptide 2, beta</fullName>
    </submittedName>
</protein>